<dbReference type="STRING" id="428993.SAMN06296058_0510"/>
<evidence type="ECO:0000313" key="15">
    <source>
        <dbReference type="Proteomes" id="UP000190341"/>
    </source>
</evidence>
<feature type="domain" description="Cytochrome c" evidence="13">
    <location>
        <begin position="78"/>
        <end position="209"/>
    </location>
</feature>
<dbReference type="GO" id="GO:0020037">
    <property type="term" value="F:heme binding"/>
    <property type="evidence" value="ECO:0007669"/>
    <property type="project" value="InterPro"/>
</dbReference>
<dbReference type="RefSeq" id="WP_217698631.1">
    <property type="nucleotide sequence ID" value="NZ_BMCL01000003.1"/>
</dbReference>
<dbReference type="InterPro" id="IPR051395">
    <property type="entry name" value="Cytochrome_c_Peroxidase/MauG"/>
</dbReference>
<dbReference type="SUPFAM" id="SSF46626">
    <property type="entry name" value="Cytochrome c"/>
    <property type="match status" value="2"/>
</dbReference>
<protein>
    <submittedName>
        <fullName evidence="14">Cytochrome c peroxidase</fullName>
    </submittedName>
</protein>
<evidence type="ECO:0000256" key="5">
    <source>
        <dbReference type="ARBA" id="ARBA00022723"/>
    </source>
</evidence>
<keyword evidence="8" id="KW-0249">Electron transport</keyword>
<comment type="subcellular location">
    <subcellularLocation>
        <location evidence="1">Periplasm</location>
    </subcellularLocation>
</comment>
<evidence type="ECO:0000256" key="10">
    <source>
        <dbReference type="ARBA" id="ARBA00023004"/>
    </source>
</evidence>
<evidence type="ECO:0000256" key="11">
    <source>
        <dbReference type="PIRSR" id="PIRSR000294-1"/>
    </source>
</evidence>
<evidence type="ECO:0000256" key="6">
    <source>
        <dbReference type="ARBA" id="ARBA00022729"/>
    </source>
</evidence>
<sequence length="370" mass="39371">MKPTRSFTITCLVIATLGSGLTACKKSESVDAPAAMPTADAAQIAAPAADPLRDSARQLFQPLPDKLDKVRDQPLTEARIALGQSLFFDPRLSGSHTISCNSCHNLGTAGADNVVTSTGHGGQKGPRNSPTVLNSVFNLAQFWDGRAPDLKEQAKGPVQNPVEMHNTIERVEETLDSMPGYVEAFAAAFPGETDPINFENMARAIEAFEATLITPSSRFDQFLTGKADLNAQEREGLSLFIDKGCVACHSGANVGGQAYFAFGAVKRPDEAILPPADLGRAAVTKEAGDAFVFRAAPLRNVARTAPYFHSGQVWDLNEAIRVMAESQLGQNLSATEIEAIAAFLRSLDGREPAITPPVLPTSTTATPRPL</sequence>
<keyword evidence="9" id="KW-0560">Oxidoreductase</keyword>
<dbReference type="PROSITE" id="PS51257">
    <property type="entry name" value="PROKAR_LIPOPROTEIN"/>
    <property type="match status" value="1"/>
</dbReference>
<keyword evidence="3 14" id="KW-0575">Peroxidase</keyword>
<feature type="binding site" description="covalent" evidence="11">
    <location>
        <position position="103"/>
    </location>
    <ligand>
        <name>heme c</name>
        <dbReference type="ChEBI" id="CHEBI:61717"/>
        <label>1</label>
    </ligand>
</feature>
<evidence type="ECO:0000256" key="3">
    <source>
        <dbReference type="ARBA" id="ARBA00022559"/>
    </source>
</evidence>
<feature type="domain" description="Cytochrome c" evidence="13">
    <location>
        <begin position="231"/>
        <end position="348"/>
    </location>
</feature>
<dbReference type="InterPro" id="IPR026259">
    <property type="entry name" value="MauG/Cytc_peroxidase"/>
</dbReference>
<dbReference type="Pfam" id="PF03150">
    <property type="entry name" value="CCP_MauG"/>
    <property type="match status" value="1"/>
</dbReference>
<keyword evidence="4 11" id="KW-0349">Heme</keyword>
<dbReference type="PIRSF" id="PIRSF000294">
    <property type="entry name" value="Cytochrome-c_peroxidase"/>
    <property type="match status" value="1"/>
</dbReference>
<feature type="binding site" description="covalent" evidence="11">
    <location>
        <position position="100"/>
    </location>
    <ligand>
        <name>heme c</name>
        <dbReference type="ChEBI" id="CHEBI:61717"/>
        <label>1</label>
    </ligand>
</feature>
<feature type="binding site" description="axial binding residue" evidence="12">
    <location>
        <position position="104"/>
    </location>
    <ligand>
        <name>heme c</name>
        <dbReference type="ChEBI" id="CHEBI:61717"/>
        <label>1</label>
    </ligand>
    <ligandPart>
        <name>Fe</name>
        <dbReference type="ChEBI" id="CHEBI:18248"/>
    </ligandPart>
</feature>
<dbReference type="GO" id="GO:0046872">
    <property type="term" value="F:metal ion binding"/>
    <property type="evidence" value="ECO:0007669"/>
    <property type="project" value="UniProtKB-KW"/>
</dbReference>
<evidence type="ECO:0000256" key="12">
    <source>
        <dbReference type="PIRSR" id="PIRSR000294-2"/>
    </source>
</evidence>
<dbReference type="PANTHER" id="PTHR30600">
    <property type="entry name" value="CYTOCHROME C PEROXIDASE-RELATED"/>
    <property type="match status" value="1"/>
</dbReference>
<keyword evidence="7" id="KW-0574">Periplasm</keyword>
<feature type="binding site" description="axial binding residue" evidence="12">
    <location>
        <position position="323"/>
    </location>
    <ligand>
        <name>heme c</name>
        <dbReference type="ChEBI" id="CHEBI:61717"/>
        <label>2</label>
    </ligand>
    <ligandPart>
        <name>Fe</name>
        <dbReference type="ChEBI" id="CHEBI:18248"/>
    </ligandPart>
</feature>
<name>A0A1T5J4R3_9GAMM</name>
<proteinExistence type="predicted"/>
<feature type="binding site" description="covalent" evidence="11">
    <location>
        <position position="245"/>
    </location>
    <ligand>
        <name>heme c</name>
        <dbReference type="ChEBI" id="CHEBI:61717"/>
        <label>2</label>
    </ligand>
</feature>
<dbReference type="InterPro" id="IPR009056">
    <property type="entry name" value="Cyt_c-like_dom"/>
</dbReference>
<keyword evidence="6" id="KW-0732">Signal</keyword>
<evidence type="ECO:0000256" key="2">
    <source>
        <dbReference type="ARBA" id="ARBA00022448"/>
    </source>
</evidence>
<evidence type="ECO:0000256" key="9">
    <source>
        <dbReference type="ARBA" id="ARBA00023002"/>
    </source>
</evidence>
<accession>A0A1T5J4R3</accession>
<dbReference type="PANTHER" id="PTHR30600:SF7">
    <property type="entry name" value="CYTOCHROME C PEROXIDASE-RELATED"/>
    <property type="match status" value="1"/>
</dbReference>
<keyword evidence="5 12" id="KW-0479">Metal-binding</keyword>
<dbReference type="PROSITE" id="PS51007">
    <property type="entry name" value="CYTC"/>
    <property type="match status" value="2"/>
</dbReference>
<dbReference type="InterPro" id="IPR004852">
    <property type="entry name" value="Di-haem_cyt_c_peroxidsae"/>
</dbReference>
<dbReference type="Pfam" id="PF00034">
    <property type="entry name" value="Cytochrom_C"/>
    <property type="match status" value="1"/>
</dbReference>
<dbReference type="InterPro" id="IPR036909">
    <property type="entry name" value="Cyt_c-like_dom_sf"/>
</dbReference>
<reference evidence="14 15" key="1">
    <citation type="submission" date="2017-02" db="EMBL/GenBank/DDBJ databases">
        <authorList>
            <person name="Peterson S.W."/>
        </authorList>
    </citation>
    <scope>NUCLEOTIDE SEQUENCE [LARGE SCALE GENOMIC DNA]</scope>
    <source>
        <strain evidence="14 15">P15</strain>
    </source>
</reference>
<dbReference type="AlphaFoldDB" id="A0A1T5J4R3"/>
<organism evidence="14 15">
    <name type="scientific">Pseudoxanthomonas indica</name>
    <dbReference type="NCBI Taxonomy" id="428993"/>
    <lineage>
        <taxon>Bacteria</taxon>
        <taxon>Pseudomonadati</taxon>
        <taxon>Pseudomonadota</taxon>
        <taxon>Gammaproteobacteria</taxon>
        <taxon>Lysobacterales</taxon>
        <taxon>Lysobacteraceae</taxon>
        <taxon>Pseudoxanthomonas</taxon>
    </lineage>
</organism>
<evidence type="ECO:0000256" key="4">
    <source>
        <dbReference type="ARBA" id="ARBA00022617"/>
    </source>
</evidence>
<evidence type="ECO:0000256" key="1">
    <source>
        <dbReference type="ARBA" id="ARBA00004418"/>
    </source>
</evidence>
<dbReference type="GO" id="GO:0042597">
    <property type="term" value="C:periplasmic space"/>
    <property type="evidence" value="ECO:0007669"/>
    <property type="project" value="UniProtKB-SubCell"/>
</dbReference>
<evidence type="ECO:0000259" key="13">
    <source>
        <dbReference type="PROSITE" id="PS51007"/>
    </source>
</evidence>
<feature type="binding site" description="covalent" evidence="11">
    <location>
        <position position="248"/>
    </location>
    <ligand>
        <name>heme c</name>
        <dbReference type="ChEBI" id="CHEBI:61717"/>
        <label>2</label>
    </ligand>
</feature>
<feature type="binding site" description="axial binding residue" evidence="12">
    <location>
        <position position="120"/>
    </location>
    <ligand>
        <name>heme c</name>
        <dbReference type="ChEBI" id="CHEBI:61717"/>
        <label>1</label>
    </ligand>
    <ligandPart>
        <name>Fe</name>
        <dbReference type="ChEBI" id="CHEBI:18248"/>
    </ligandPart>
</feature>
<comment type="cofactor">
    <cofactor evidence="11">
        <name>heme</name>
        <dbReference type="ChEBI" id="CHEBI:30413"/>
    </cofactor>
    <text evidence="11">Binds 2 heme groups.</text>
</comment>
<dbReference type="FunFam" id="1.10.760.10:FF:000004">
    <property type="entry name" value="Cytochrome c peroxidase"/>
    <property type="match status" value="1"/>
</dbReference>
<dbReference type="GO" id="GO:0004130">
    <property type="term" value="F:cytochrome-c peroxidase activity"/>
    <property type="evidence" value="ECO:0007669"/>
    <property type="project" value="TreeGrafter"/>
</dbReference>
<dbReference type="GO" id="GO:0009055">
    <property type="term" value="F:electron transfer activity"/>
    <property type="evidence" value="ECO:0007669"/>
    <property type="project" value="InterPro"/>
</dbReference>
<keyword evidence="15" id="KW-1185">Reference proteome</keyword>
<feature type="binding site" description="axial binding residue" evidence="12">
    <location>
        <position position="249"/>
    </location>
    <ligand>
        <name>heme c</name>
        <dbReference type="ChEBI" id="CHEBI:61717"/>
        <label>2</label>
    </ligand>
    <ligandPart>
        <name>Fe</name>
        <dbReference type="ChEBI" id="CHEBI:18248"/>
    </ligandPart>
</feature>
<gene>
    <name evidence="14" type="ORF">SAMN06296058_0510</name>
</gene>
<evidence type="ECO:0000256" key="7">
    <source>
        <dbReference type="ARBA" id="ARBA00022764"/>
    </source>
</evidence>
<evidence type="ECO:0000256" key="8">
    <source>
        <dbReference type="ARBA" id="ARBA00022982"/>
    </source>
</evidence>
<comment type="PTM">
    <text evidence="11">Binds 2 heme groups per subunit.</text>
</comment>
<keyword evidence="2" id="KW-0813">Transport</keyword>
<dbReference type="Gene3D" id="1.10.760.10">
    <property type="entry name" value="Cytochrome c-like domain"/>
    <property type="match status" value="2"/>
</dbReference>
<keyword evidence="10 12" id="KW-0408">Iron</keyword>
<evidence type="ECO:0000313" key="14">
    <source>
        <dbReference type="EMBL" id="SKC46188.1"/>
    </source>
</evidence>
<dbReference type="Proteomes" id="UP000190341">
    <property type="component" value="Unassembled WGS sequence"/>
</dbReference>
<dbReference type="EMBL" id="FUZV01000001">
    <property type="protein sequence ID" value="SKC46188.1"/>
    <property type="molecule type" value="Genomic_DNA"/>
</dbReference>